<dbReference type="PANTHER" id="PTHR16717">
    <property type="entry name" value="CYTOCHROME C OXIDASE POLYPEPTIDE VIII"/>
    <property type="match status" value="1"/>
</dbReference>
<keyword evidence="4 10" id="KW-0812">Transmembrane</keyword>
<dbReference type="GO" id="GO:0045277">
    <property type="term" value="C:respiratory chain complex IV"/>
    <property type="evidence" value="ECO:0007669"/>
    <property type="project" value="InterPro"/>
</dbReference>
<reference evidence="12" key="1">
    <citation type="submission" date="2025-08" db="UniProtKB">
        <authorList>
            <consortium name="RefSeq"/>
        </authorList>
    </citation>
    <scope>IDENTIFICATION</scope>
</reference>
<keyword evidence="7 10" id="KW-1133">Transmembrane helix</keyword>
<evidence type="ECO:0000313" key="11">
    <source>
        <dbReference type="Proteomes" id="UP000504632"/>
    </source>
</evidence>
<dbReference type="GO" id="GO:0006123">
    <property type="term" value="P:mitochondrial electron transport, cytochrome c to oxygen"/>
    <property type="evidence" value="ECO:0007669"/>
    <property type="project" value="InterPro"/>
</dbReference>
<comment type="subcellular location">
    <subcellularLocation>
        <location evidence="1">Mitochondrion inner membrane</location>
        <topology evidence="1">Single-pass membrane protein</topology>
    </subcellularLocation>
</comment>
<sequence>MSGLVRSLNLLRGTLSHQIVPRANISAKPAKHVVTTGEQAFVMVTMFVTVLGPSGWVLAHLEDYKKRQ</sequence>
<feature type="transmembrane region" description="Helical" evidence="10">
    <location>
        <begin position="40"/>
        <end position="59"/>
    </location>
</feature>
<dbReference type="FunFam" id="4.10.81.10:FF:000001">
    <property type="entry name" value="Cytochrome c oxidase subunit 8B, mitochondrial"/>
    <property type="match status" value="1"/>
</dbReference>
<evidence type="ECO:0000256" key="7">
    <source>
        <dbReference type="ARBA" id="ARBA00022989"/>
    </source>
</evidence>
<dbReference type="OrthoDB" id="8931496at2759"/>
<evidence type="ECO:0000256" key="4">
    <source>
        <dbReference type="ARBA" id="ARBA00022692"/>
    </source>
</evidence>
<evidence type="ECO:0000256" key="1">
    <source>
        <dbReference type="ARBA" id="ARBA00004434"/>
    </source>
</evidence>
<comment type="similarity">
    <text evidence="3">Belongs to the cytochrome c oxidase VIII family.</text>
</comment>
<keyword evidence="5" id="KW-0999">Mitochondrion inner membrane</keyword>
<dbReference type="InParanoid" id="A0A6J2VZB3"/>
<protein>
    <submittedName>
        <fullName evidence="12">Cytochrome c oxidase subunit 8B</fullName>
    </submittedName>
</protein>
<accession>A0A6J2VZB3</accession>
<comment type="pathway">
    <text evidence="2">Energy metabolism; oxidative phosphorylation.</text>
</comment>
<keyword evidence="8" id="KW-0496">Mitochondrion</keyword>
<evidence type="ECO:0000256" key="2">
    <source>
        <dbReference type="ARBA" id="ARBA00004673"/>
    </source>
</evidence>
<evidence type="ECO:0000256" key="6">
    <source>
        <dbReference type="ARBA" id="ARBA00022946"/>
    </source>
</evidence>
<evidence type="ECO:0000256" key="5">
    <source>
        <dbReference type="ARBA" id="ARBA00022792"/>
    </source>
</evidence>
<keyword evidence="6" id="KW-0809">Transit peptide</keyword>
<dbReference type="RefSeq" id="XP_030638400.1">
    <property type="nucleotide sequence ID" value="XM_030782540.1"/>
</dbReference>
<dbReference type="GO" id="GO:0005743">
    <property type="term" value="C:mitochondrial inner membrane"/>
    <property type="evidence" value="ECO:0007669"/>
    <property type="project" value="UniProtKB-SubCell"/>
</dbReference>
<dbReference type="AlphaFoldDB" id="A0A6J2VZB3"/>
<dbReference type="CDD" id="cd00930">
    <property type="entry name" value="Cyt_c_Oxidase_VIII"/>
    <property type="match status" value="1"/>
</dbReference>
<evidence type="ECO:0000256" key="8">
    <source>
        <dbReference type="ARBA" id="ARBA00023128"/>
    </source>
</evidence>
<dbReference type="UniPathway" id="UPA00705"/>
<evidence type="ECO:0000256" key="3">
    <source>
        <dbReference type="ARBA" id="ARBA00010117"/>
    </source>
</evidence>
<evidence type="ECO:0000256" key="9">
    <source>
        <dbReference type="ARBA" id="ARBA00023136"/>
    </source>
</evidence>
<dbReference type="FunCoup" id="A0A6J2VZB3">
    <property type="interactions" value="681"/>
</dbReference>
<dbReference type="InterPro" id="IPR036548">
    <property type="entry name" value="Cyt_c_oxidase_su8_sf"/>
</dbReference>
<dbReference type="SUPFAM" id="SSF81431">
    <property type="entry name" value="Mitochondrial cytochrome c oxidase subunit VIIIb (aka IX)"/>
    <property type="match status" value="1"/>
</dbReference>
<gene>
    <name evidence="12" type="primary">cox8b</name>
</gene>
<dbReference type="PANTHER" id="PTHR16717:SF6">
    <property type="entry name" value="CYTOCHROME C OXIDASE SUBUNIT 8B"/>
    <property type="match status" value="1"/>
</dbReference>
<evidence type="ECO:0000313" key="12">
    <source>
        <dbReference type="RefSeq" id="XP_030638400.1"/>
    </source>
</evidence>
<proteinExistence type="inferred from homology"/>
<organism evidence="11 12">
    <name type="scientific">Chanos chanos</name>
    <name type="common">Milkfish</name>
    <name type="synonym">Mugil chanos</name>
    <dbReference type="NCBI Taxonomy" id="29144"/>
    <lineage>
        <taxon>Eukaryota</taxon>
        <taxon>Metazoa</taxon>
        <taxon>Chordata</taxon>
        <taxon>Craniata</taxon>
        <taxon>Vertebrata</taxon>
        <taxon>Euteleostomi</taxon>
        <taxon>Actinopterygii</taxon>
        <taxon>Neopterygii</taxon>
        <taxon>Teleostei</taxon>
        <taxon>Ostariophysi</taxon>
        <taxon>Gonorynchiformes</taxon>
        <taxon>Chanidae</taxon>
        <taxon>Chanos</taxon>
    </lineage>
</organism>
<dbReference type="InterPro" id="IPR003205">
    <property type="entry name" value="Cyt_c_oxidase_su8"/>
</dbReference>
<dbReference type="GeneID" id="115819003"/>
<evidence type="ECO:0000256" key="10">
    <source>
        <dbReference type="SAM" id="Phobius"/>
    </source>
</evidence>
<keyword evidence="11" id="KW-1185">Reference proteome</keyword>
<dbReference type="Gene3D" id="4.10.81.10">
    <property type="entry name" value="Cytochrome c oxidase, subunit 8"/>
    <property type="match status" value="1"/>
</dbReference>
<keyword evidence="9 10" id="KW-0472">Membrane</keyword>
<dbReference type="Proteomes" id="UP000504632">
    <property type="component" value="Chromosome 1"/>
</dbReference>
<name>A0A6J2VZB3_CHACN</name>
<dbReference type="Pfam" id="PF02285">
    <property type="entry name" value="COX8"/>
    <property type="match status" value="1"/>
</dbReference>
<dbReference type="CTD" id="12869"/>